<dbReference type="PANTHER" id="PTHR43004:SF19">
    <property type="entry name" value="BINDING MONOOXYGENASE, PUTATIVE (JCVI)-RELATED"/>
    <property type="match status" value="1"/>
</dbReference>
<name>A0A1C7NEN6_9FUNG</name>
<protein>
    <submittedName>
        <fullName evidence="7">Putative aromatic compound monooxygenase YhjG</fullName>
    </submittedName>
</protein>
<dbReference type="STRING" id="101091.A0A1C7NEN6"/>
<keyword evidence="3" id="KW-0274">FAD</keyword>
<keyword evidence="2" id="KW-0285">Flavoprotein</keyword>
<evidence type="ECO:0000256" key="3">
    <source>
        <dbReference type="ARBA" id="ARBA00022827"/>
    </source>
</evidence>
<dbReference type="OrthoDB" id="2690153at2759"/>
<dbReference type="Gene3D" id="3.30.70.2450">
    <property type="match status" value="1"/>
</dbReference>
<comment type="cofactor">
    <cofactor evidence="1">
        <name>FAD</name>
        <dbReference type="ChEBI" id="CHEBI:57692"/>
    </cofactor>
</comment>
<dbReference type="GO" id="GO:0016709">
    <property type="term" value="F:oxidoreductase activity, acting on paired donors, with incorporation or reduction of molecular oxygen, NAD(P)H as one donor, and incorporation of one atom of oxygen"/>
    <property type="evidence" value="ECO:0007669"/>
    <property type="project" value="UniProtKB-ARBA"/>
</dbReference>
<dbReference type="GO" id="GO:0071949">
    <property type="term" value="F:FAD binding"/>
    <property type="evidence" value="ECO:0007669"/>
    <property type="project" value="InterPro"/>
</dbReference>
<keyword evidence="4" id="KW-0560">Oxidoreductase</keyword>
<feature type="region of interest" description="Disordered" evidence="5">
    <location>
        <begin position="246"/>
        <end position="265"/>
    </location>
</feature>
<comment type="caution">
    <text evidence="7">The sequence shown here is derived from an EMBL/GenBank/DDBJ whole genome shotgun (WGS) entry which is preliminary data.</text>
</comment>
<dbReference type="Proteomes" id="UP000093000">
    <property type="component" value="Unassembled WGS sequence"/>
</dbReference>
<sequence>MSNEKVDVFVSGAGPVGLFFTYCMAMRGHTVYCVDPKPCPTDQSRAILMTSRTMEVFESQGLAGDILSDAVILWGTRTHKDGVPVGQIEACGNTPYAHNTVIMQSKTEEILYNRIIKNTSCKIHWNNELISYAQDDNKVISIVRDIHTGEKRTIESKYIVGADGTHSAVRKGNPDWTYLGSTINTKFALADFHLKGDGLEDVFSKFNLYLSNSNAFGMVRVNATHEQGEKPIIRVFGNLEAFERKAEDSGASTHGLRDKSEGVPPNKKEIQEWMDRMCAPTKYEIDELIWSSYFRVNERIANGFRRKRAFLVGDSAHCHSPAGGQGLNTGLQDAFNLCWKLSDVLSGVSSDPDKLLDSFSNEREPIAKAVIQDTGNTIEAASSASTWFQAVRTITMKVALKFPFIRHFAFTKLMQLHIRIDPETSGIIGSSDKGLIKAGEFLPHCVGLRKSIIPRHEVPNTIQRYYLRDLFIRTNKYTAIFLGTCPSSISPDLSLLKKFWIDTRQLPIRRIVIQSSWHTRQSSFPSWISEDEKEEAKQSFYTEESFDRADSVSYHVGLYSIATSYFAGKKPYSVVLIVRPDLYVAHAKLVQSENELDTALGFFSSMFA</sequence>
<dbReference type="InParanoid" id="A0A1C7NEN6"/>
<evidence type="ECO:0000256" key="2">
    <source>
        <dbReference type="ARBA" id="ARBA00022630"/>
    </source>
</evidence>
<dbReference type="Gene3D" id="3.50.50.60">
    <property type="entry name" value="FAD/NAD(P)-binding domain"/>
    <property type="match status" value="1"/>
</dbReference>
<dbReference type="InterPro" id="IPR036188">
    <property type="entry name" value="FAD/NAD-bd_sf"/>
</dbReference>
<evidence type="ECO:0000256" key="5">
    <source>
        <dbReference type="SAM" id="MobiDB-lite"/>
    </source>
</evidence>
<dbReference type="AlphaFoldDB" id="A0A1C7NEN6"/>
<evidence type="ECO:0000256" key="4">
    <source>
        <dbReference type="ARBA" id="ARBA00023002"/>
    </source>
</evidence>
<evidence type="ECO:0000313" key="8">
    <source>
        <dbReference type="Proteomes" id="UP000093000"/>
    </source>
</evidence>
<dbReference type="InterPro" id="IPR002938">
    <property type="entry name" value="FAD-bd"/>
</dbReference>
<dbReference type="InterPro" id="IPR050641">
    <property type="entry name" value="RIFMO-like"/>
</dbReference>
<feature type="domain" description="FAD-binding" evidence="6">
    <location>
        <begin position="5"/>
        <end position="373"/>
    </location>
</feature>
<dbReference type="Pfam" id="PF01494">
    <property type="entry name" value="FAD_binding_3"/>
    <property type="match status" value="1"/>
</dbReference>
<evidence type="ECO:0000256" key="1">
    <source>
        <dbReference type="ARBA" id="ARBA00001974"/>
    </source>
</evidence>
<reference evidence="7 8" key="1">
    <citation type="submission" date="2016-03" db="EMBL/GenBank/DDBJ databases">
        <title>Choanephora cucurbitarum.</title>
        <authorList>
            <person name="Min B."/>
            <person name="Park H."/>
            <person name="Park J.-H."/>
            <person name="Shin H.-D."/>
            <person name="Choi I.-G."/>
        </authorList>
    </citation>
    <scope>NUCLEOTIDE SEQUENCE [LARGE SCALE GENOMIC DNA]</scope>
    <source>
        <strain evidence="7 8">KUS-F28377</strain>
    </source>
</reference>
<gene>
    <name evidence="7" type="primary">yhjG</name>
    <name evidence="7" type="ORF">A0J61_04373</name>
</gene>
<evidence type="ECO:0000313" key="7">
    <source>
        <dbReference type="EMBL" id="OBZ87572.1"/>
    </source>
</evidence>
<accession>A0A1C7NEN6</accession>
<dbReference type="SUPFAM" id="SSF51905">
    <property type="entry name" value="FAD/NAD(P)-binding domain"/>
    <property type="match status" value="1"/>
</dbReference>
<evidence type="ECO:0000259" key="6">
    <source>
        <dbReference type="Pfam" id="PF01494"/>
    </source>
</evidence>
<dbReference type="EMBL" id="LUGH01000213">
    <property type="protein sequence ID" value="OBZ87572.1"/>
    <property type="molecule type" value="Genomic_DNA"/>
</dbReference>
<keyword evidence="7" id="KW-0503">Monooxygenase</keyword>
<feature type="compositionally biased region" description="Basic and acidic residues" evidence="5">
    <location>
        <begin position="255"/>
        <end position="265"/>
    </location>
</feature>
<dbReference type="PANTHER" id="PTHR43004">
    <property type="entry name" value="TRK SYSTEM POTASSIUM UPTAKE PROTEIN"/>
    <property type="match status" value="1"/>
</dbReference>
<organism evidence="7 8">
    <name type="scientific">Choanephora cucurbitarum</name>
    <dbReference type="NCBI Taxonomy" id="101091"/>
    <lineage>
        <taxon>Eukaryota</taxon>
        <taxon>Fungi</taxon>
        <taxon>Fungi incertae sedis</taxon>
        <taxon>Mucoromycota</taxon>
        <taxon>Mucoromycotina</taxon>
        <taxon>Mucoromycetes</taxon>
        <taxon>Mucorales</taxon>
        <taxon>Mucorineae</taxon>
        <taxon>Choanephoraceae</taxon>
        <taxon>Choanephoroideae</taxon>
        <taxon>Choanephora</taxon>
    </lineage>
</organism>
<keyword evidence="8" id="KW-1185">Reference proteome</keyword>
<proteinExistence type="predicted"/>
<dbReference type="PRINTS" id="PR00420">
    <property type="entry name" value="RNGMNOXGNASE"/>
</dbReference>